<sequence length="283" mass="31788">MRRFILHTYDKSNSFDLNGETALAAEPQGLGNNFSLSYKESEKGKHLTNVTPEFDPITLSIYFNADGSNGYSNYKALLRFLAECGTSIFLFEYDDGITDKYCDVVLKSAPKSEINEEGLFVETFSFERQTYWYERVEESFALKSTRAEDTKFPLGFPFGFAGRVFKSKYKITNSFFVDAPITIRITGAIANNIRLYLQSLDGKTIEEIALSTNNADGTEILIEPTTKKITVTTDGVSTNGYGLTDKTKQSFLYLPQGEYFIGANMTADDDGAIEVSIKRYLFD</sequence>
<dbReference type="EMBL" id="BK016250">
    <property type="protein sequence ID" value="DAG05103.1"/>
    <property type="molecule type" value="Genomic_DNA"/>
</dbReference>
<organism evidence="2">
    <name type="scientific">Myoviridae sp. ctE3x18</name>
    <dbReference type="NCBI Taxonomy" id="2825059"/>
    <lineage>
        <taxon>Viruses</taxon>
        <taxon>Duplodnaviria</taxon>
        <taxon>Heunggongvirae</taxon>
        <taxon>Uroviricota</taxon>
        <taxon>Caudoviricetes</taxon>
    </lineage>
</organism>
<evidence type="ECO:0000313" key="2">
    <source>
        <dbReference type="EMBL" id="DAG05103.1"/>
    </source>
</evidence>
<reference evidence="2" key="1">
    <citation type="journal article" date="2021" name="Proc. Natl. Acad. Sci. U.S.A.">
        <title>A Catalog of Tens of Thousands of Viruses from Human Metagenomes Reveals Hidden Associations with Chronic Diseases.</title>
        <authorList>
            <person name="Tisza M.J."/>
            <person name="Buck C.B."/>
        </authorList>
    </citation>
    <scope>NUCLEOTIDE SEQUENCE</scope>
    <source>
        <strain evidence="2">CtE3x18</strain>
    </source>
</reference>
<dbReference type="Pfam" id="PF16774">
    <property type="entry name" value="Dit_N"/>
    <property type="match status" value="1"/>
</dbReference>
<proteinExistence type="predicted"/>
<name>A0A8S5VEP3_9CAUD</name>
<dbReference type="InterPro" id="IPR031899">
    <property type="entry name" value="Dit_N"/>
</dbReference>
<accession>A0A8S5VEP3</accession>
<evidence type="ECO:0000259" key="1">
    <source>
        <dbReference type="Pfam" id="PF16774"/>
    </source>
</evidence>
<protein>
    <submittedName>
        <fullName evidence="2">Baseplate protein</fullName>
    </submittedName>
</protein>
<feature type="domain" description="Distal tail protein N-terminal" evidence="1">
    <location>
        <begin position="1"/>
        <end position="127"/>
    </location>
</feature>